<dbReference type="SMART" id="SM01419">
    <property type="entry name" value="Thiol-ester_cl"/>
    <property type="match status" value="1"/>
</dbReference>
<feature type="domain" description="Alpha-2-macroglobulin" evidence="16">
    <location>
        <begin position="720"/>
        <end position="811"/>
    </location>
</feature>
<reference evidence="18" key="1">
    <citation type="submission" date="2022-01" db="EMBL/GenBank/DDBJ databases">
        <authorList>
            <person name="King R."/>
        </authorList>
    </citation>
    <scope>NUCLEOTIDE SEQUENCE</scope>
</reference>
<comment type="function">
    <text evidence="11">Binds covalently through a thioester bond to the pathogen surface resulting in pathogen clearance.</text>
</comment>
<dbReference type="Gene3D" id="2.60.40.10">
    <property type="entry name" value="Immunoglobulins"/>
    <property type="match status" value="2"/>
</dbReference>
<dbReference type="PANTHER" id="PTHR11412:SF136">
    <property type="entry name" value="CD109 ANTIGEN"/>
    <property type="match status" value="1"/>
</dbReference>
<dbReference type="InterPro" id="IPR011626">
    <property type="entry name" value="Alpha-macroglobulin_TED"/>
</dbReference>
<evidence type="ECO:0000256" key="12">
    <source>
        <dbReference type="ARBA" id="ARBA00063781"/>
    </source>
</evidence>
<dbReference type="PROSITE" id="PS00477">
    <property type="entry name" value="ALPHA_2_MACROGLOBULIN"/>
    <property type="match status" value="1"/>
</dbReference>
<keyword evidence="7" id="KW-0722">Serine protease inhibitor</keyword>
<dbReference type="InterPro" id="IPR011625">
    <property type="entry name" value="A2M_N_BRD"/>
</dbReference>
<evidence type="ECO:0000256" key="8">
    <source>
        <dbReference type="ARBA" id="ARBA00022966"/>
    </source>
</evidence>
<keyword evidence="8" id="KW-0882">Thioester bond</keyword>
<dbReference type="InterPro" id="IPR014756">
    <property type="entry name" value="Ig_E-set"/>
</dbReference>
<evidence type="ECO:0000256" key="9">
    <source>
        <dbReference type="ARBA" id="ARBA00023157"/>
    </source>
</evidence>
<evidence type="ECO:0000259" key="17">
    <source>
        <dbReference type="SMART" id="SM01361"/>
    </source>
</evidence>
<dbReference type="Gene3D" id="2.60.40.2950">
    <property type="match status" value="1"/>
</dbReference>
<keyword evidence="5 14" id="KW-0732">Signal</keyword>
<dbReference type="Proteomes" id="UP001152798">
    <property type="component" value="Chromosome 1"/>
</dbReference>
<dbReference type="EMBL" id="OV725077">
    <property type="protein sequence ID" value="CAH1391872.1"/>
    <property type="molecule type" value="Genomic_DNA"/>
</dbReference>
<dbReference type="InterPro" id="IPR001599">
    <property type="entry name" value="Macroglobln_a2"/>
</dbReference>
<comment type="similarity">
    <text evidence="2">Belongs to the protease inhibitor I39 (alpha-2-macroglobulin) family.</text>
</comment>
<evidence type="ECO:0000256" key="10">
    <source>
        <dbReference type="ARBA" id="ARBA00023180"/>
    </source>
</evidence>
<keyword evidence="6" id="KW-0391">Immunity</keyword>
<dbReference type="Pfam" id="PF01835">
    <property type="entry name" value="MG2"/>
    <property type="match status" value="1"/>
</dbReference>
<dbReference type="InterPro" id="IPR019742">
    <property type="entry name" value="MacrogloblnA2_CS"/>
</dbReference>
<dbReference type="FunFam" id="1.50.10.20:FF:000001">
    <property type="entry name" value="CD109 isoform 1"/>
    <property type="match status" value="1"/>
</dbReference>
<keyword evidence="10" id="KW-0325">Glycoprotein</keyword>
<dbReference type="CDD" id="cd02897">
    <property type="entry name" value="A2M_2"/>
    <property type="match status" value="1"/>
</dbReference>
<dbReference type="Pfam" id="PF07678">
    <property type="entry name" value="TED_complement"/>
    <property type="match status" value="1"/>
</dbReference>
<evidence type="ECO:0000256" key="7">
    <source>
        <dbReference type="ARBA" id="ARBA00022900"/>
    </source>
</evidence>
<dbReference type="InterPro" id="IPR008930">
    <property type="entry name" value="Terpenoid_cyclase/PrenylTrfase"/>
</dbReference>
<evidence type="ECO:0000256" key="14">
    <source>
        <dbReference type="SAM" id="SignalP"/>
    </source>
</evidence>
<sequence>MSCFWTLVFVFSGALLRGTEAQKGYYTIVAPRVLRPNSDYHVSVTTMMVSQPTTVFVDIGGKQDSGGVFKTSQFLAVEPYVSRILQLKIGDIGPGNYNLTVRGEGGLNFYNTTNLSYVHKSYSVFIQTDKAIYKPGHKVQFRAIALNAHLKPSITGTLDIHITDGKGNRVKQWLRVIPIRGVFSGELELSQSPVLGDWTITVKILDQTFTKEFTVAEYVLPKFEVTVDVPKHATFKDSKVVATIRSKYTYGRAVKGEATVTAFPAYVSDIIQPVFEQPVHKIIPIDGKASVEFDITKELNLKNDYERAIQFDVTVKEDLTGRKQNSSAQTMIHKHKYTLELVKTSEYFKPGLKYTVFIKLAHHDGVPVIDKTNPVKVFFGFDYNSDNYTESQHYLSSNGIIELTFYPPTNVTVLGLAAEYLDVKEWFSIVTAAVSPSNTFIQTSVNTENPKVNSDIELQVNSTAPLKYLSYSVLGRGDVIVANSVEVNGMKTAKWRFQATYAMAPTAHVIVQYVREEDGEVIADALDIQLDGAMQNFVDLDVNPEETEPGNVVEIKYAAKPMSYVGLLGVDQSVLLLKSGNDITKDDVITELSSYDSSSSSMFSTIMRGLQRDSIRSMFWWPGSLTAHEAFQKSGALIMTNGYVHEHTPWRHDNNSLREDAFLSNIPPRGKKIVKPDIGPPVIVRPVTRPPLAGPYAFSRIPKPVWNRPRVFLQSDVRPTWLFTNFSSGIDGKGSFKKAVPDTITSWVVSAFAVDPLYGLGILDIPRKVKVFRPFFVSLDLPYSVIRGETVSIPVVVFNYMDKAIQAEVTFENSGEFEFADYSNDVNDQPKLELFRRKKLSVAPNSGTTTSFMITPKEIGYITIKVTAKTALAGDGVERKLLVKPEGETLYKNKAFFVDLRNTNSFKTNVTLDIPANIVPGSEFIEVSAVGDLLGPSILNLEHLIKMPYGCGEQNMLNFVPNIVILNYLKNSNQLTPAIETKAKRFMETGYQQELTYKHSDGSFSAFGSADPSGSTWLTAFVAKSFYQATPHINVEDIIIKEALDWLVTKQEPNGNFPEVGTVSHTDMQGGAGKGLALTAYVLTALLENRRFSAPLRNSINKATDYIVKNFDGLDDIYAIVLSTYALHLAQHPAKDNAFNVLESKAKTSNEMKWWTKNENLTDEKNPNALLPNSIDVEMTAYAMLVYINRGLIEDCLPVMKWLFTQQNDQGGFASTQDTVVALGALAELATSISSGSVDVTTSFSYGNGITKDIRINSAVSMILHKVEIPRKVRQINVTASGSGLAVVQVSYRYNVNVTGPWPLFLLDPQVDKNSDKNHLQLSICSRFTGGNESNMAVMEIVLPSGYTVDSDALPSLQLSHKVKRIETKEGDTTVVLYFDKMTKEEICPTISAYKTHKVALQRPVPIVLYDYYDQSRKARMFYEPLRTMPCDICEGEDCNNICSAKLSSQAGGSSPGSASTYAMSALVYLLVPVIYYVQS</sequence>
<feature type="signal peptide" evidence="14">
    <location>
        <begin position="1"/>
        <end position="21"/>
    </location>
</feature>
<organism evidence="18 19">
    <name type="scientific">Nezara viridula</name>
    <name type="common">Southern green stink bug</name>
    <name type="synonym">Cimex viridulus</name>
    <dbReference type="NCBI Taxonomy" id="85310"/>
    <lineage>
        <taxon>Eukaryota</taxon>
        <taxon>Metazoa</taxon>
        <taxon>Ecdysozoa</taxon>
        <taxon>Arthropoda</taxon>
        <taxon>Hexapoda</taxon>
        <taxon>Insecta</taxon>
        <taxon>Pterygota</taxon>
        <taxon>Neoptera</taxon>
        <taxon>Paraneoptera</taxon>
        <taxon>Hemiptera</taxon>
        <taxon>Heteroptera</taxon>
        <taxon>Panheteroptera</taxon>
        <taxon>Pentatomomorpha</taxon>
        <taxon>Pentatomoidea</taxon>
        <taxon>Pentatomidae</taxon>
        <taxon>Pentatominae</taxon>
        <taxon>Nezara</taxon>
    </lineage>
</organism>
<evidence type="ECO:0000256" key="3">
    <source>
        <dbReference type="ARBA" id="ARBA00022525"/>
    </source>
</evidence>
<dbReference type="InterPro" id="IPR050473">
    <property type="entry name" value="A2M/Complement_sys"/>
</dbReference>
<evidence type="ECO:0000256" key="6">
    <source>
        <dbReference type="ARBA" id="ARBA00022859"/>
    </source>
</evidence>
<keyword evidence="3" id="KW-0964">Secreted</keyword>
<protein>
    <recommendedName>
        <fullName evidence="13">TEP1-F</fullName>
    </recommendedName>
</protein>
<evidence type="ECO:0000259" key="16">
    <source>
        <dbReference type="SMART" id="SM01360"/>
    </source>
</evidence>
<dbReference type="Gene3D" id="2.60.40.1940">
    <property type="match status" value="1"/>
</dbReference>
<dbReference type="SMART" id="SM01360">
    <property type="entry name" value="A2M"/>
    <property type="match status" value="1"/>
</dbReference>
<dbReference type="InterPro" id="IPR009048">
    <property type="entry name" value="A-macroglobulin_rcpt-bd"/>
</dbReference>
<dbReference type="GO" id="GO:0002376">
    <property type="term" value="P:immune system process"/>
    <property type="evidence" value="ECO:0007669"/>
    <property type="project" value="UniProtKB-KW"/>
</dbReference>
<dbReference type="SUPFAM" id="SSF49410">
    <property type="entry name" value="Alpha-macroglobulin receptor domain"/>
    <property type="match status" value="1"/>
</dbReference>
<evidence type="ECO:0000256" key="4">
    <source>
        <dbReference type="ARBA" id="ARBA00022690"/>
    </source>
</evidence>
<dbReference type="SUPFAM" id="SSF81296">
    <property type="entry name" value="E set domains"/>
    <property type="match status" value="1"/>
</dbReference>
<accession>A0A9P0EB45</accession>
<evidence type="ECO:0000256" key="11">
    <source>
        <dbReference type="ARBA" id="ARBA00057615"/>
    </source>
</evidence>
<name>A0A9P0EB45_NEZVI</name>
<gene>
    <name evidence="18" type="ORF">NEZAVI_LOCUS2799</name>
</gene>
<feature type="domain" description="Alpha-2-macroglobulin bait region" evidence="15">
    <location>
        <begin position="441"/>
        <end position="577"/>
    </location>
</feature>
<dbReference type="Pfam" id="PF17789">
    <property type="entry name" value="MG4"/>
    <property type="match status" value="1"/>
</dbReference>
<evidence type="ECO:0000313" key="19">
    <source>
        <dbReference type="Proteomes" id="UP001152798"/>
    </source>
</evidence>
<keyword evidence="9" id="KW-1015">Disulfide bond</keyword>
<dbReference type="Pfam" id="PF00207">
    <property type="entry name" value="A2M"/>
    <property type="match status" value="1"/>
</dbReference>
<feature type="domain" description="Alpha-macroglobulin receptor-binding" evidence="17">
    <location>
        <begin position="1334"/>
        <end position="1423"/>
    </location>
</feature>
<dbReference type="SMART" id="SM01361">
    <property type="entry name" value="A2M_recep"/>
    <property type="match status" value="1"/>
</dbReference>
<dbReference type="OrthoDB" id="9998011at2759"/>
<dbReference type="Gene3D" id="2.60.40.1930">
    <property type="match status" value="2"/>
</dbReference>
<dbReference type="GO" id="GO:0004867">
    <property type="term" value="F:serine-type endopeptidase inhibitor activity"/>
    <property type="evidence" value="ECO:0007669"/>
    <property type="project" value="UniProtKB-KW"/>
</dbReference>
<dbReference type="Gene3D" id="2.60.40.690">
    <property type="entry name" value="Alpha-macroglobulin, receptor-binding domain"/>
    <property type="match status" value="1"/>
</dbReference>
<evidence type="ECO:0000256" key="2">
    <source>
        <dbReference type="ARBA" id="ARBA00010952"/>
    </source>
</evidence>
<keyword evidence="4" id="KW-0646">Protease inhibitor</keyword>
<dbReference type="InterPro" id="IPR036595">
    <property type="entry name" value="A-macroglobulin_rcpt-bd_sf"/>
</dbReference>
<dbReference type="InterPro" id="IPR002890">
    <property type="entry name" value="MG2"/>
</dbReference>
<evidence type="ECO:0000256" key="1">
    <source>
        <dbReference type="ARBA" id="ARBA00004613"/>
    </source>
</evidence>
<dbReference type="InterPro" id="IPR041813">
    <property type="entry name" value="A2M_TED"/>
</dbReference>
<dbReference type="PANTHER" id="PTHR11412">
    <property type="entry name" value="MACROGLOBULIN / COMPLEMENT"/>
    <property type="match status" value="1"/>
</dbReference>
<dbReference type="GO" id="GO:0005615">
    <property type="term" value="C:extracellular space"/>
    <property type="evidence" value="ECO:0007669"/>
    <property type="project" value="InterPro"/>
</dbReference>
<dbReference type="InterPro" id="IPR013783">
    <property type="entry name" value="Ig-like_fold"/>
</dbReference>
<comment type="subcellular location">
    <subcellularLocation>
        <location evidence="1">Secreted</location>
    </subcellularLocation>
</comment>
<dbReference type="SUPFAM" id="SSF48239">
    <property type="entry name" value="Terpenoid cyclases/Protein prenyltransferases"/>
    <property type="match status" value="1"/>
</dbReference>
<dbReference type="Pfam" id="PF07677">
    <property type="entry name" value="A2M_recep"/>
    <property type="match status" value="1"/>
</dbReference>
<evidence type="ECO:0000256" key="13">
    <source>
        <dbReference type="ARBA" id="ARBA00078071"/>
    </source>
</evidence>
<dbReference type="Gene3D" id="2.60.120.1540">
    <property type="match status" value="1"/>
</dbReference>
<dbReference type="SMART" id="SM01359">
    <property type="entry name" value="A2M_N_2"/>
    <property type="match status" value="1"/>
</dbReference>
<dbReference type="Pfam" id="PF07703">
    <property type="entry name" value="A2M_BRD"/>
    <property type="match status" value="1"/>
</dbReference>
<keyword evidence="19" id="KW-1185">Reference proteome</keyword>
<comment type="subunit">
    <text evidence="12">Heterodimer of a TEP1-N chain and an TEP1-C chain non-covalently linked. Forms a complex composed of TEP1-N and TEP1-C heterodimer, LRIM1 and APL1C; the interaction stabilizes TEP1-N and TEP1-C heterodimer, prevents its binding to tissues while circulating in the hemolymph and protects the thioester bond from hydrolysis. Mature TEP1 and to a lesser extent full-length TEP1 interact with SPCLIP1; the interaction is induced by microbial infection.</text>
</comment>
<dbReference type="FunFam" id="2.60.40.1930:FF:000001">
    <property type="entry name" value="CD109 isoform 3"/>
    <property type="match status" value="1"/>
</dbReference>
<evidence type="ECO:0000259" key="15">
    <source>
        <dbReference type="SMART" id="SM01359"/>
    </source>
</evidence>
<evidence type="ECO:0000313" key="18">
    <source>
        <dbReference type="EMBL" id="CAH1391872.1"/>
    </source>
</evidence>
<dbReference type="InterPro" id="IPR041555">
    <property type="entry name" value="MG3"/>
</dbReference>
<dbReference type="InterPro" id="IPR047565">
    <property type="entry name" value="Alpha-macroglob_thiol-ester_cl"/>
</dbReference>
<feature type="chain" id="PRO_5040344099" description="TEP1-F" evidence="14">
    <location>
        <begin position="22"/>
        <end position="1480"/>
    </location>
</feature>
<dbReference type="Gene3D" id="2.20.130.20">
    <property type="match status" value="2"/>
</dbReference>
<dbReference type="Gene3D" id="1.50.10.20">
    <property type="match status" value="1"/>
</dbReference>
<proteinExistence type="inferred from homology"/>
<evidence type="ECO:0000256" key="5">
    <source>
        <dbReference type="ARBA" id="ARBA00022729"/>
    </source>
</evidence>
<dbReference type="Pfam" id="PF17791">
    <property type="entry name" value="MG3"/>
    <property type="match status" value="1"/>
</dbReference>
<dbReference type="InterPro" id="IPR040839">
    <property type="entry name" value="MG4"/>
</dbReference>